<evidence type="ECO:0000313" key="1">
    <source>
        <dbReference type="EMBL" id="DAD82840.1"/>
    </source>
</evidence>
<sequence length="205" mass="23272">MPLNPITENLWYTKEDNKNMRMVISANTKHPIVWTLTKLENASPLGIQTLTFYQNYWNEHTDYIEKDSDGNIVGMWADYFSSEIIPTDPPTPPPILSSITAKISTSTSTIKVGGSYKSLTVNLFNDSNEDITTEYVDAEFTWVCSIGDEDWTDKVAWRNGTEFNQMKVKFPSDSSVLNKILSIKCVITIEDEAIESEVLQLELIE</sequence>
<name>A0A8S5MKU0_9CAUD</name>
<reference evidence="1" key="1">
    <citation type="journal article" date="2021" name="Proc. Natl. Acad. Sci. U.S.A.">
        <title>A Catalog of Tens of Thousands of Viruses from Human Metagenomes Reveals Hidden Associations with Chronic Diseases.</title>
        <authorList>
            <person name="Tisza M.J."/>
            <person name="Buck C.B."/>
        </authorList>
    </citation>
    <scope>NUCLEOTIDE SEQUENCE</scope>
    <source>
        <strain evidence="1">CtXZx16</strain>
    </source>
</reference>
<proteinExistence type="predicted"/>
<organism evidence="1">
    <name type="scientific">Siphoviridae sp. ctXZx16</name>
    <dbReference type="NCBI Taxonomy" id="2826371"/>
    <lineage>
        <taxon>Viruses</taxon>
        <taxon>Duplodnaviria</taxon>
        <taxon>Heunggongvirae</taxon>
        <taxon>Uroviricota</taxon>
        <taxon>Caudoviricetes</taxon>
    </lineage>
</organism>
<protein>
    <submittedName>
        <fullName evidence="1">Uncharacterized protein</fullName>
    </submittedName>
</protein>
<accession>A0A8S5MKU0</accession>
<dbReference type="EMBL" id="BK014925">
    <property type="protein sequence ID" value="DAD82840.1"/>
    <property type="molecule type" value="Genomic_DNA"/>
</dbReference>